<dbReference type="Pfam" id="PF00122">
    <property type="entry name" value="E1-E2_ATPase"/>
    <property type="match status" value="1"/>
</dbReference>
<sequence length="93" mass="10303">MAVVYRAVRQLRRSDGRRPQQSAGQQSERVKTAFARKLRAPQHDAPVDHIPAEDLRKGDVVLVEAGDIIPCDGKSLKAAPRWTKAPSPVNPLR</sequence>
<dbReference type="AlphaFoldDB" id="A0A5P6AA43"/>
<feature type="region of interest" description="Disordered" evidence="1">
    <location>
        <begin position="9"/>
        <end position="30"/>
    </location>
</feature>
<proteinExistence type="predicted"/>
<dbReference type="Gene3D" id="2.70.150.10">
    <property type="entry name" value="Calcium-transporting ATPase, cytoplasmic transduction domain A"/>
    <property type="match status" value="1"/>
</dbReference>
<dbReference type="SUPFAM" id="SSF81653">
    <property type="entry name" value="Calcium ATPase, transduction domain A"/>
    <property type="match status" value="1"/>
</dbReference>
<name>A0A5P6AA43_RAOPL</name>
<evidence type="ECO:0000256" key="1">
    <source>
        <dbReference type="SAM" id="MobiDB-lite"/>
    </source>
</evidence>
<evidence type="ECO:0000259" key="2">
    <source>
        <dbReference type="Pfam" id="PF00122"/>
    </source>
</evidence>
<accession>A0A5P6AA43</accession>
<evidence type="ECO:0000313" key="3">
    <source>
        <dbReference type="EMBL" id="QFG76829.1"/>
    </source>
</evidence>
<feature type="domain" description="P-type ATPase A" evidence="2">
    <location>
        <begin position="44"/>
        <end position="77"/>
    </location>
</feature>
<reference evidence="3" key="1">
    <citation type="submission" date="2018-05" db="EMBL/GenBank/DDBJ databases">
        <title>Bacterial isolates from healthy term breastfed infants carrying antibiotic resistance genes.</title>
        <authorList>
            <person name="Casaburi G."/>
        </authorList>
    </citation>
    <scope>NUCLEOTIDE SEQUENCE [LARGE SCALE GENOMIC DNA]</scope>
    <source>
        <strain evidence="3">7084_4</strain>
    </source>
</reference>
<dbReference type="InterPro" id="IPR008250">
    <property type="entry name" value="ATPase_P-typ_transduc_dom_A_sf"/>
</dbReference>
<gene>
    <name evidence="3" type="ORF">DMB90_15130</name>
</gene>
<dbReference type="InterPro" id="IPR059000">
    <property type="entry name" value="ATPase_P-type_domA"/>
</dbReference>
<organism evidence="3">
    <name type="scientific">Raoultella planticola</name>
    <name type="common">Klebsiella planticola</name>
    <dbReference type="NCBI Taxonomy" id="575"/>
    <lineage>
        <taxon>Bacteria</taxon>
        <taxon>Pseudomonadati</taxon>
        <taxon>Pseudomonadota</taxon>
        <taxon>Gammaproteobacteria</taxon>
        <taxon>Enterobacterales</taxon>
        <taxon>Enterobacteriaceae</taxon>
        <taxon>Klebsiella/Raoultella group</taxon>
        <taxon>Raoultella</taxon>
    </lineage>
</organism>
<dbReference type="EMBL" id="CP029752">
    <property type="protein sequence ID" value="QFG76829.1"/>
    <property type="molecule type" value="Genomic_DNA"/>
</dbReference>
<protein>
    <recommendedName>
        <fullName evidence="2">P-type ATPase A domain-containing protein</fullName>
    </recommendedName>
</protein>